<evidence type="ECO:0000259" key="3">
    <source>
        <dbReference type="Pfam" id="PF13581"/>
    </source>
</evidence>
<feature type="region of interest" description="Disordered" evidence="2">
    <location>
        <begin position="143"/>
        <end position="182"/>
    </location>
</feature>
<dbReference type="PANTHER" id="PTHR35526">
    <property type="entry name" value="ANTI-SIGMA-F FACTOR RSBW-RELATED"/>
    <property type="match status" value="1"/>
</dbReference>
<dbReference type="RefSeq" id="WP_358215923.1">
    <property type="nucleotide sequence ID" value="NZ_JBHSFS010000021.1"/>
</dbReference>
<keyword evidence="1" id="KW-0808">Transferase</keyword>
<evidence type="ECO:0000313" key="5">
    <source>
        <dbReference type="Proteomes" id="UP001595990"/>
    </source>
</evidence>
<dbReference type="InterPro" id="IPR036890">
    <property type="entry name" value="HATPase_C_sf"/>
</dbReference>
<evidence type="ECO:0000313" key="4">
    <source>
        <dbReference type="EMBL" id="MFC4517534.1"/>
    </source>
</evidence>
<keyword evidence="1" id="KW-0418">Kinase</keyword>
<keyword evidence="5" id="KW-1185">Reference proteome</keyword>
<organism evidence="4 5">
    <name type="scientific">Streptomyces ehimensis</name>
    <dbReference type="NCBI Taxonomy" id="68195"/>
    <lineage>
        <taxon>Bacteria</taxon>
        <taxon>Bacillati</taxon>
        <taxon>Actinomycetota</taxon>
        <taxon>Actinomycetes</taxon>
        <taxon>Kitasatosporales</taxon>
        <taxon>Streptomycetaceae</taxon>
        <taxon>Streptomyces</taxon>
    </lineage>
</organism>
<evidence type="ECO:0000256" key="2">
    <source>
        <dbReference type="SAM" id="MobiDB-lite"/>
    </source>
</evidence>
<sequence>MTSATLDSQLRTATYHLSAPADATTPRLARKFVTGALEATRHPDLIESALVCVSDVVTNVVQHARVNGLSVDVTAYDRHVVIAVCDANAARRPYRRQAADADDEHGRGLMLVEALSHASGVSLVWDALNVIGKSVWFELREGGGLGEDEGGDEQHDENGDRLPPGRAPERAQRYGFPGPRGR</sequence>
<gene>
    <name evidence="4" type="ORF">ACFPEN_32060</name>
</gene>
<dbReference type="SUPFAM" id="SSF55874">
    <property type="entry name" value="ATPase domain of HSP90 chaperone/DNA topoisomerase II/histidine kinase"/>
    <property type="match status" value="1"/>
</dbReference>
<dbReference type="PANTHER" id="PTHR35526:SF3">
    <property type="entry name" value="ANTI-SIGMA-F FACTOR RSBW"/>
    <property type="match status" value="1"/>
</dbReference>
<dbReference type="InterPro" id="IPR050267">
    <property type="entry name" value="Anti-sigma-factor_SerPK"/>
</dbReference>
<dbReference type="Pfam" id="PF13581">
    <property type="entry name" value="HATPase_c_2"/>
    <property type="match status" value="1"/>
</dbReference>
<evidence type="ECO:0000256" key="1">
    <source>
        <dbReference type="ARBA" id="ARBA00022527"/>
    </source>
</evidence>
<dbReference type="EMBL" id="JBHSFS010000021">
    <property type="protein sequence ID" value="MFC4517534.1"/>
    <property type="molecule type" value="Genomic_DNA"/>
</dbReference>
<feature type="domain" description="Histidine kinase/HSP90-like ATPase" evidence="3">
    <location>
        <begin position="20"/>
        <end position="117"/>
    </location>
</feature>
<dbReference type="Proteomes" id="UP001595990">
    <property type="component" value="Unassembled WGS sequence"/>
</dbReference>
<keyword evidence="4" id="KW-0547">Nucleotide-binding</keyword>
<keyword evidence="4" id="KW-0067">ATP-binding</keyword>
<protein>
    <submittedName>
        <fullName evidence="4">ATP-binding protein</fullName>
    </submittedName>
</protein>
<dbReference type="GO" id="GO:0005524">
    <property type="term" value="F:ATP binding"/>
    <property type="evidence" value="ECO:0007669"/>
    <property type="project" value="UniProtKB-KW"/>
</dbReference>
<dbReference type="CDD" id="cd16936">
    <property type="entry name" value="HATPase_RsbW-like"/>
    <property type="match status" value="1"/>
</dbReference>
<dbReference type="InterPro" id="IPR003594">
    <property type="entry name" value="HATPase_dom"/>
</dbReference>
<dbReference type="Gene3D" id="3.30.565.10">
    <property type="entry name" value="Histidine kinase-like ATPase, C-terminal domain"/>
    <property type="match status" value="1"/>
</dbReference>
<comment type="caution">
    <text evidence="4">The sequence shown here is derived from an EMBL/GenBank/DDBJ whole genome shotgun (WGS) entry which is preliminary data.</text>
</comment>
<keyword evidence="1" id="KW-0723">Serine/threonine-protein kinase</keyword>
<name>A0ABV9BTU5_9ACTN</name>
<accession>A0ABV9BTU5</accession>
<proteinExistence type="predicted"/>
<reference evidence="5" key="1">
    <citation type="journal article" date="2019" name="Int. J. Syst. Evol. Microbiol.">
        <title>The Global Catalogue of Microorganisms (GCM) 10K type strain sequencing project: providing services to taxonomists for standard genome sequencing and annotation.</title>
        <authorList>
            <consortium name="The Broad Institute Genomics Platform"/>
            <consortium name="The Broad Institute Genome Sequencing Center for Infectious Disease"/>
            <person name="Wu L."/>
            <person name="Ma J."/>
        </authorList>
    </citation>
    <scope>NUCLEOTIDE SEQUENCE [LARGE SCALE GENOMIC DNA]</scope>
    <source>
        <strain evidence="5">CECT 8064</strain>
    </source>
</reference>